<name>A0A1E5T341_9BACT</name>
<evidence type="ECO:0000313" key="2">
    <source>
        <dbReference type="Proteomes" id="UP000095552"/>
    </source>
</evidence>
<evidence type="ECO:0000313" key="1">
    <source>
        <dbReference type="EMBL" id="OEK05794.1"/>
    </source>
</evidence>
<proteinExistence type="predicted"/>
<dbReference type="Proteomes" id="UP000095552">
    <property type="component" value="Unassembled WGS sequence"/>
</dbReference>
<gene>
    <name evidence="1" type="ORF">BFP71_06655</name>
</gene>
<comment type="caution">
    <text evidence="1">The sequence shown here is derived from an EMBL/GenBank/DDBJ whole genome shotgun (WGS) entry which is preliminary data.</text>
</comment>
<sequence length="159" mass="18186">MNSKIFNTIHVELLNAVYEFEIDSNQIIAFDTISLYGDEMHIKFLENVEVDSEWTKGLNEQLIENYSINRSAIDIEAINSPFIFETNPNVINNLSSADSEKFFGILSLSNFSYNSTYDQVVFYMIIFCGKTCSKGILVNARKLDDAWDISSTLEVWHGE</sequence>
<dbReference type="AlphaFoldDB" id="A0A1E5T341"/>
<accession>A0A1E5T341</accession>
<organism evidence="1 2">
    <name type="scientific">Roseivirga misakiensis</name>
    <dbReference type="NCBI Taxonomy" id="1563681"/>
    <lineage>
        <taxon>Bacteria</taxon>
        <taxon>Pseudomonadati</taxon>
        <taxon>Bacteroidota</taxon>
        <taxon>Cytophagia</taxon>
        <taxon>Cytophagales</taxon>
        <taxon>Roseivirgaceae</taxon>
        <taxon>Roseivirga</taxon>
    </lineage>
</organism>
<keyword evidence="2" id="KW-1185">Reference proteome</keyword>
<protein>
    <submittedName>
        <fullName evidence="1">Uncharacterized protein</fullName>
    </submittedName>
</protein>
<dbReference type="EMBL" id="MDGQ01000004">
    <property type="protein sequence ID" value="OEK05794.1"/>
    <property type="molecule type" value="Genomic_DNA"/>
</dbReference>
<reference evidence="1 2" key="1">
    <citation type="submission" date="2016-08" db="EMBL/GenBank/DDBJ databases">
        <title>Draft genome of Fabibacter sp. strain SK-8.</title>
        <authorList>
            <person name="Wong S.-K."/>
            <person name="Hamasaki K."/>
            <person name="Yoshizawa S."/>
        </authorList>
    </citation>
    <scope>NUCLEOTIDE SEQUENCE [LARGE SCALE GENOMIC DNA]</scope>
    <source>
        <strain evidence="1 2">SK-8</strain>
    </source>
</reference>
<dbReference type="RefSeq" id="WP_069834712.1">
    <property type="nucleotide sequence ID" value="NZ_MDGQ01000004.1"/>
</dbReference>